<dbReference type="GO" id="GO:0002161">
    <property type="term" value="F:aminoacyl-tRNA deacylase activity"/>
    <property type="evidence" value="ECO:0007669"/>
    <property type="project" value="InterPro"/>
</dbReference>
<evidence type="ECO:0000259" key="2">
    <source>
        <dbReference type="Pfam" id="PF04073"/>
    </source>
</evidence>
<proteinExistence type="predicted"/>
<sequence>MTSAEIPQHPRVAEVVQLLRAAGVPGEVRVLPDSARTAAEAAAGLDVPVGAIANSLVFDVGGQPLLVLTSGAHRVSEPLVAELLGVPAVVRATPEFVRQHTGQAIGGVAPVGHPEPIGTLVDVELARHTQVWAAAGHPHTVFPTSYTELLRLTDGTPAEVGPGPSVELGTAPHPEAVAS</sequence>
<comment type="caution">
    <text evidence="3">The sequence shown here is derived from an EMBL/GenBank/DDBJ whole genome shotgun (WGS) entry which is preliminary data.</text>
</comment>
<dbReference type="PANTHER" id="PTHR30411">
    <property type="entry name" value="CYTOPLASMIC PROTEIN"/>
    <property type="match status" value="1"/>
</dbReference>
<accession>A0A6P0EU75</accession>
<reference evidence="3 5" key="1">
    <citation type="submission" date="2020-01" db="EMBL/GenBank/DDBJ databases">
        <title>the WGS Modestobacter muralis CPCC 204518.</title>
        <authorList>
            <person name="Jiang Z."/>
        </authorList>
    </citation>
    <scope>NUCLEOTIDE SEQUENCE [LARGE SCALE GENOMIC DNA]</scope>
    <source>
        <strain evidence="3 5">DSM 100205</strain>
    </source>
</reference>
<dbReference type="Pfam" id="PF04073">
    <property type="entry name" value="tRNA_edit"/>
    <property type="match status" value="1"/>
</dbReference>
<evidence type="ECO:0000313" key="5">
    <source>
        <dbReference type="Proteomes" id="UP000468828"/>
    </source>
</evidence>
<dbReference type="CDD" id="cd04333">
    <property type="entry name" value="ProX_deacylase"/>
    <property type="match status" value="1"/>
</dbReference>
<dbReference type="SUPFAM" id="SSF55826">
    <property type="entry name" value="YbaK/ProRS associated domain"/>
    <property type="match status" value="1"/>
</dbReference>
<dbReference type="EMBL" id="JAAGWH010000014">
    <property type="protein sequence ID" value="NEK94019.1"/>
    <property type="molecule type" value="Genomic_DNA"/>
</dbReference>
<dbReference type="Proteomes" id="UP000471152">
    <property type="component" value="Unassembled WGS sequence"/>
</dbReference>
<dbReference type="RefSeq" id="WP_163610467.1">
    <property type="nucleotide sequence ID" value="NZ_JAAGWB010000014.1"/>
</dbReference>
<dbReference type="Gene3D" id="3.90.960.10">
    <property type="entry name" value="YbaK/aminoacyl-tRNA synthetase-associated domain"/>
    <property type="match status" value="1"/>
</dbReference>
<name>A0A6P0EU75_9ACTN</name>
<gene>
    <name evidence="4" type="ORF">G3R41_07500</name>
    <name evidence="3" type="ORF">GCU67_07500</name>
</gene>
<evidence type="ECO:0000313" key="4">
    <source>
        <dbReference type="EMBL" id="NEN50786.1"/>
    </source>
</evidence>
<dbReference type="Proteomes" id="UP000468828">
    <property type="component" value="Unassembled WGS sequence"/>
</dbReference>
<organism evidence="3 5">
    <name type="scientific">Modestobacter muralis</name>
    <dbReference type="NCBI Taxonomy" id="1608614"/>
    <lineage>
        <taxon>Bacteria</taxon>
        <taxon>Bacillati</taxon>
        <taxon>Actinomycetota</taxon>
        <taxon>Actinomycetes</taxon>
        <taxon>Geodermatophilales</taxon>
        <taxon>Geodermatophilaceae</taxon>
        <taxon>Modestobacter</taxon>
    </lineage>
</organism>
<dbReference type="EMBL" id="JAAGWB010000014">
    <property type="protein sequence ID" value="NEN50786.1"/>
    <property type="molecule type" value="Genomic_DNA"/>
</dbReference>
<evidence type="ECO:0000313" key="6">
    <source>
        <dbReference type="Proteomes" id="UP000471152"/>
    </source>
</evidence>
<dbReference type="InterPro" id="IPR036754">
    <property type="entry name" value="YbaK/aa-tRNA-synt-asso_dom_sf"/>
</dbReference>
<dbReference type="PANTHER" id="PTHR30411:SF1">
    <property type="entry name" value="CYTOPLASMIC PROTEIN"/>
    <property type="match status" value="1"/>
</dbReference>
<dbReference type="AlphaFoldDB" id="A0A6P0EU75"/>
<dbReference type="InterPro" id="IPR007214">
    <property type="entry name" value="YbaK/aa-tRNA-synth-assoc-dom"/>
</dbReference>
<protein>
    <submittedName>
        <fullName evidence="3">YbaK/EbsC family protein</fullName>
    </submittedName>
</protein>
<evidence type="ECO:0000313" key="3">
    <source>
        <dbReference type="EMBL" id="NEK94019.1"/>
    </source>
</evidence>
<feature type="region of interest" description="Disordered" evidence="1">
    <location>
        <begin position="155"/>
        <end position="179"/>
    </location>
</feature>
<keyword evidence="5" id="KW-1185">Reference proteome</keyword>
<reference evidence="4 6" key="2">
    <citation type="submission" date="2020-02" db="EMBL/GenBank/DDBJ databases">
        <title>The WGS of Modestobacter muralis DSM 100205.</title>
        <authorList>
            <person name="Jiang Z."/>
        </authorList>
    </citation>
    <scope>NUCLEOTIDE SEQUENCE [LARGE SCALE GENOMIC DNA]</scope>
    <source>
        <strain evidence="4 6">DSM 100205</strain>
    </source>
</reference>
<evidence type="ECO:0000256" key="1">
    <source>
        <dbReference type="SAM" id="MobiDB-lite"/>
    </source>
</evidence>
<feature type="domain" description="YbaK/aminoacyl-tRNA synthetase-associated" evidence="2">
    <location>
        <begin position="34"/>
        <end position="152"/>
    </location>
</feature>